<dbReference type="Proteomes" id="UP000818624">
    <property type="component" value="Chromosome 1"/>
</dbReference>
<dbReference type="InterPro" id="IPR054414">
    <property type="entry name" value="Ccdc124/Oxs1_C"/>
</dbReference>
<protein>
    <recommendedName>
        <fullName evidence="8">DUF1014-domain-containing protein</fullName>
    </recommendedName>
</protein>
<evidence type="ECO:0000259" key="5">
    <source>
        <dbReference type="Pfam" id="PF22048"/>
    </source>
</evidence>
<dbReference type="InterPro" id="IPR054413">
    <property type="entry name" value="LSO1/2"/>
</dbReference>
<dbReference type="Pfam" id="PF06244">
    <property type="entry name" value="Ccdc124"/>
    <property type="match status" value="1"/>
</dbReference>
<dbReference type="PANTHER" id="PTHR21680:SF0">
    <property type="entry name" value="COILED-COIL DOMAIN-CONTAINING PROTEIN 124"/>
    <property type="match status" value="1"/>
</dbReference>
<evidence type="ECO:0000256" key="1">
    <source>
        <dbReference type="ARBA" id="ARBA00008296"/>
    </source>
</evidence>
<feature type="compositionally biased region" description="Basic and acidic residues" evidence="3">
    <location>
        <begin position="68"/>
        <end position="77"/>
    </location>
</feature>
<evidence type="ECO:0008006" key="8">
    <source>
        <dbReference type="Google" id="ProtNLM"/>
    </source>
</evidence>
<evidence type="ECO:0000313" key="7">
    <source>
        <dbReference type="Proteomes" id="UP000818624"/>
    </source>
</evidence>
<keyword evidence="2" id="KW-0175">Coiled coil</keyword>
<name>A0ABY8EMY8_MALFU</name>
<dbReference type="Pfam" id="PF22048">
    <property type="entry name" value="LSO1_2-like"/>
    <property type="match status" value="1"/>
</dbReference>
<dbReference type="PANTHER" id="PTHR21680">
    <property type="entry name" value="COILED-COIL DOMAIN-CONTAINING PROTEIN 124"/>
    <property type="match status" value="1"/>
</dbReference>
<reference evidence="6 7" key="1">
    <citation type="journal article" date="2020" name="Elife">
        <title>Loss of centromere function drives karyotype evolution in closely related Malassezia species.</title>
        <authorList>
            <person name="Sankaranarayanan S.R."/>
            <person name="Ianiri G."/>
            <person name="Coelho M.A."/>
            <person name="Reza M.H."/>
            <person name="Thimmappa B.C."/>
            <person name="Ganguly P."/>
            <person name="Vadnala R.N."/>
            <person name="Sun S."/>
            <person name="Siddharthan R."/>
            <person name="Tellgren-Roth C."/>
            <person name="Dawson T.L."/>
            <person name="Heitman J."/>
            <person name="Sanyal K."/>
        </authorList>
    </citation>
    <scope>NUCLEOTIDE SEQUENCE [LARGE SCALE GENOMIC DNA]</scope>
    <source>
        <strain evidence="6">CBS14141</strain>
    </source>
</reference>
<feature type="domain" description="Coiled-coil" evidence="4">
    <location>
        <begin position="166"/>
        <end position="252"/>
    </location>
</feature>
<proteinExistence type="inferred from homology"/>
<feature type="domain" description="LSO1/LSO2" evidence="5">
    <location>
        <begin position="60"/>
        <end position="127"/>
    </location>
</feature>
<accession>A0ABY8EMY8</accession>
<organism evidence="6 7">
    <name type="scientific">Malassezia furfur</name>
    <name type="common">Pityriasis versicolor infection agent</name>
    <name type="synonym">Pityrosporum furfur</name>
    <dbReference type="NCBI Taxonomy" id="55194"/>
    <lineage>
        <taxon>Eukaryota</taxon>
        <taxon>Fungi</taxon>
        <taxon>Dikarya</taxon>
        <taxon>Basidiomycota</taxon>
        <taxon>Ustilaginomycotina</taxon>
        <taxon>Malasseziomycetes</taxon>
        <taxon>Malasseziales</taxon>
        <taxon>Malasseziaceae</taxon>
        <taxon>Malassezia</taxon>
    </lineage>
</organism>
<evidence type="ECO:0000256" key="3">
    <source>
        <dbReference type="SAM" id="MobiDB-lite"/>
    </source>
</evidence>
<sequence>MHGAHRGERSCVRGCGQVTCVNWANSHHATTPPRSIPARPAQRSSPCPQRVRRPTHTVNAKAVAGRARKAEAAERKAAQAAEAREAEEEQKWQQGAKGKSAADERREKEEAKARKREELRRLQEEDEAATPSKKSSGNKSNNTKPSARKGAPAGPNDLDDLDLQIASFSASNLDDALEAMNLVNDRSDKASRGAAAGALEKHPERRFKAAFEAYKERELPKLREEHPGLRLQQYNDLLYKQFQKSPENPFNQLHVSYDASKEEKLAVLKAKRDASARRLAAD</sequence>
<feature type="region of interest" description="Disordered" evidence="3">
    <location>
        <begin position="28"/>
        <end position="160"/>
    </location>
</feature>
<comment type="similarity">
    <text evidence="1">Belongs to the CCDC124 family.</text>
</comment>
<dbReference type="InterPro" id="IPR010422">
    <property type="entry name" value="Ccdc124/Oxs1"/>
</dbReference>
<evidence type="ECO:0000259" key="4">
    <source>
        <dbReference type="Pfam" id="PF06244"/>
    </source>
</evidence>
<keyword evidence="7" id="KW-1185">Reference proteome</keyword>
<gene>
    <name evidence="6" type="ORF">GLX27_001463</name>
</gene>
<evidence type="ECO:0000313" key="6">
    <source>
        <dbReference type="EMBL" id="WFD46821.1"/>
    </source>
</evidence>
<feature type="compositionally biased region" description="Low complexity" evidence="3">
    <location>
        <begin position="129"/>
        <end position="145"/>
    </location>
</feature>
<dbReference type="EMBL" id="CP046234">
    <property type="protein sequence ID" value="WFD46821.1"/>
    <property type="molecule type" value="Genomic_DNA"/>
</dbReference>
<evidence type="ECO:0000256" key="2">
    <source>
        <dbReference type="ARBA" id="ARBA00023054"/>
    </source>
</evidence>
<feature type="compositionally biased region" description="Basic and acidic residues" evidence="3">
    <location>
        <begin position="100"/>
        <end position="123"/>
    </location>
</feature>